<evidence type="ECO:0000313" key="4">
    <source>
        <dbReference type="Proteomes" id="UP001287356"/>
    </source>
</evidence>
<feature type="chain" id="PRO_5042020100" description="AB hydrolase-1 domain-containing protein" evidence="1">
    <location>
        <begin position="23"/>
        <end position="390"/>
    </location>
</feature>
<gene>
    <name evidence="3" type="ORF">B0T24DRAFT_709089</name>
</gene>
<dbReference type="SUPFAM" id="SSF53474">
    <property type="entry name" value="alpha/beta-Hydrolases"/>
    <property type="match status" value="1"/>
</dbReference>
<dbReference type="Proteomes" id="UP001287356">
    <property type="component" value="Unassembled WGS sequence"/>
</dbReference>
<evidence type="ECO:0000313" key="3">
    <source>
        <dbReference type="EMBL" id="KAK3366760.1"/>
    </source>
</evidence>
<feature type="domain" description="AB hydrolase-1" evidence="2">
    <location>
        <begin position="115"/>
        <end position="375"/>
    </location>
</feature>
<proteinExistence type="predicted"/>
<dbReference type="InterPro" id="IPR000073">
    <property type="entry name" value="AB_hydrolase_1"/>
</dbReference>
<sequence>MIVLGLATALLSLGATLSAAAAAPPVTPRESAQKASSKCSNVQFTVSATAQNVKFVSPPDPKNATAILAFLGQALSTGVPTNGTQTVSGDWIINGVYCKPTVTTRPGGGGVLQFLVHGSFYDKSFWSGVGQGALYDYQAFANLAGYHTLAIDRLGHGSNPQRPDPIDVVQPSLGIEIIHQIIAAIRGNTKRNALDRGFSKIAYVGHSHGSMLGQGLAARYPLDADASVLTGYSQTPNLVKFAENKLGPAAVLRPTQYAGQPLGELVSVNGTAFIAGFYGPAGSFDAGVARCDVAVQATTSVGELIGAQILGPAPAYVNPLLVATGVNDNYFCATPVAACNAILANVHSAVFPNVAKFEYAAIPFTGHVMQLSYSAPVTALRIQLFLDKFF</sequence>
<name>A0AAE0JZG5_9PEZI</name>
<dbReference type="Pfam" id="PF12697">
    <property type="entry name" value="Abhydrolase_6"/>
    <property type="match status" value="1"/>
</dbReference>
<evidence type="ECO:0000259" key="2">
    <source>
        <dbReference type="Pfam" id="PF12697"/>
    </source>
</evidence>
<dbReference type="EMBL" id="JAULSN010000007">
    <property type="protein sequence ID" value="KAK3366760.1"/>
    <property type="molecule type" value="Genomic_DNA"/>
</dbReference>
<reference evidence="3" key="1">
    <citation type="journal article" date="2023" name="Mol. Phylogenet. Evol.">
        <title>Genome-scale phylogeny and comparative genomics of the fungal order Sordariales.</title>
        <authorList>
            <person name="Hensen N."/>
            <person name="Bonometti L."/>
            <person name="Westerberg I."/>
            <person name="Brannstrom I.O."/>
            <person name="Guillou S."/>
            <person name="Cros-Aarteil S."/>
            <person name="Calhoun S."/>
            <person name="Haridas S."/>
            <person name="Kuo A."/>
            <person name="Mondo S."/>
            <person name="Pangilinan J."/>
            <person name="Riley R."/>
            <person name="LaButti K."/>
            <person name="Andreopoulos B."/>
            <person name="Lipzen A."/>
            <person name="Chen C."/>
            <person name="Yan M."/>
            <person name="Daum C."/>
            <person name="Ng V."/>
            <person name="Clum A."/>
            <person name="Steindorff A."/>
            <person name="Ohm R.A."/>
            <person name="Martin F."/>
            <person name="Silar P."/>
            <person name="Natvig D.O."/>
            <person name="Lalanne C."/>
            <person name="Gautier V."/>
            <person name="Ament-Velasquez S.L."/>
            <person name="Kruys A."/>
            <person name="Hutchinson M.I."/>
            <person name="Powell A.J."/>
            <person name="Barry K."/>
            <person name="Miller A.N."/>
            <person name="Grigoriev I.V."/>
            <person name="Debuchy R."/>
            <person name="Gladieux P."/>
            <person name="Hiltunen Thoren M."/>
            <person name="Johannesson H."/>
        </authorList>
    </citation>
    <scope>NUCLEOTIDE SEQUENCE</scope>
    <source>
        <strain evidence="3">CBS 958.72</strain>
    </source>
</reference>
<keyword evidence="4" id="KW-1185">Reference proteome</keyword>
<keyword evidence="1" id="KW-0732">Signal</keyword>
<dbReference type="AlphaFoldDB" id="A0AAE0JZG5"/>
<organism evidence="3 4">
    <name type="scientific">Lasiosphaeria ovina</name>
    <dbReference type="NCBI Taxonomy" id="92902"/>
    <lineage>
        <taxon>Eukaryota</taxon>
        <taxon>Fungi</taxon>
        <taxon>Dikarya</taxon>
        <taxon>Ascomycota</taxon>
        <taxon>Pezizomycotina</taxon>
        <taxon>Sordariomycetes</taxon>
        <taxon>Sordariomycetidae</taxon>
        <taxon>Sordariales</taxon>
        <taxon>Lasiosphaeriaceae</taxon>
        <taxon>Lasiosphaeria</taxon>
    </lineage>
</organism>
<feature type="signal peptide" evidence="1">
    <location>
        <begin position="1"/>
        <end position="22"/>
    </location>
</feature>
<comment type="caution">
    <text evidence="3">The sequence shown here is derived from an EMBL/GenBank/DDBJ whole genome shotgun (WGS) entry which is preliminary data.</text>
</comment>
<reference evidence="3" key="2">
    <citation type="submission" date="2023-06" db="EMBL/GenBank/DDBJ databases">
        <authorList>
            <consortium name="Lawrence Berkeley National Laboratory"/>
            <person name="Haridas S."/>
            <person name="Hensen N."/>
            <person name="Bonometti L."/>
            <person name="Westerberg I."/>
            <person name="Brannstrom I.O."/>
            <person name="Guillou S."/>
            <person name="Cros-Aarteil S."/>
            <person name="Calhoun S."/>
            <person name="Kuo A."/>
            <person name="Mondo S."/>
            <person name="Pangilinan J."/>
            <person name="Riley R."/>
            <person name="Labutti K."/>
            <person name="Andreopoulos B."/>
            <person name="Lipzen A."/>
            <person name="Chen C."/>
            <person name="Yanf M."/>
            <person name="Daum C."/>
            <person name="Ng V."/>
            <person name="Clum A."/>
            <person name="Steindorff A."/>
            <person name="Ohm R."/>
            <person name="Martin F."/>
            <person name="Silar P."/>
            <person name="Natvig D."/>
            <person name="Lalanne C."/>
            <person name="Gautier V."/>
            <person name="Ament-Velasquez S.L."/>
            <person name="Kruys A."/>
            <person name="Hutchinson M.I."/>
            <person name="Powell A.J."/>
            <person name="Barry K."/>
            <person name="Miller A.N."/>
            <person name="Grigoriev I.V."/>
            <person name="Debuchy R."/>
            <person name="Gladieux P."/>
            <person name="Thoren M.H."/>
            <person name="Johannesson H."/>
        </authorList>
    </citation>
    <scope>NUCLEOTIDE SEQUENCE</scope>
    <source>
        <strain evidence="3">CBS 958.72</strain>
    </source>
</reference>
<dbReference type="InterPro" id="IPR029058">
    <property type="entry name" value="AB_hydrolase_fold"/>
</dbReference>
<protein>
    <recommendedName>
        <fullName evidence="2">AB hydrolase-1 domain-containing protein</fullName>
    </recommendedName>
</protein>
<dbReference type="Gene3D" id="3.40.50.1820">
    <property type="entry name" value="alpha/beta hydrolase"/>
    <property type="match status" value="1"/>
</dbReference>
<accession>A0AAE0JZG5</accession>
<evidence type="ECO:0000256" key="1">
    <source>
        <dbReference type="SAM" id="SignalP"/>
    </source>
</evidence>